<reference evidence="4" key="1">
    <citation type="journal article" date="2017" name="Genome Announc.">
        <title>Draft Genome Sequence of Terrimicrobium sacchariphilum NM-5T, a Facultative Anaerobic Soil Bacterium of the Class Spartobacteria.</title>
        <authorList>
            <person name="Qiu Y.L."/>
            <person name="Tourlousse D.M."/>
            <person name="Matsuura N."/>
            <person name="Ohashi A."/>
            <person name="Sekiguchi Y."/>
        </authorList>
    </citation>
    <scope>NUCLEOTIDE SEQUENCE [LARGE SCALE GENOMIC DNA]</scope>
    <source>
        <strain evidence="4">NM-5</strain>
    </source>
</reference>
<dbReference type="InParanoid" id="A0A146G5P8"/>
<dbReference type="AlphaFoldDB" id="A0A146G5P8"/>
<dbReference type="InterPro" id="IPR024446">
    <property type="entry name" value="PXPV"/>
</dbReference>
<evidence type="ECO:0000313" key="3">
    <source>
        <dbReference type="EMBL" id="GAT33099.1"/>
    </source>
</evidence>
<dbReference type="InterPro" id="IPR036366">
    <property type="entry name" value="PGBDSf"/>
</dbReference>
<keyword evidence="1" id="KW-0732">Signal</keyword>
<sequence>MKIRSLFAVALVGLAISAGTSLAGGGWGPGYCPPPPPNCGPRWGGSTASFGITFGAPITPVYRRVYYQPAPVVYQPAPVIVTPAPVYYGSNYGPNALIAAQSRLYRLGYYRGSVDGEFGPQTSRAIQHYQVDNGLPVTGRLDRRTMASLGI</sequence>
<dbReference type="Pfam" id="PF01471">
    <property type="entry name" value="PG_binding_1"/>
    <property type="match status" value="1"/>
</dbReference>
<feature type="domain" description="Peptidoglycan binding-like" evidence="2">
    <location>
        <begin position="97"/>
        <end position="149"/>
    </location>
</feature>
<dbReference type="RefSeq" id="WP_075078870.1">
    <property type="nucleotide sequence ID" value="NZ_BDCO01000002.1"/>
</dbReference>
<dbReference type="SUPFAM" id="SSF47090">
    <property type="entry name" value="PGBD-like"/>
    <property type="match status" value="1"/>
</dbReference>
<keyword evidence="4" id="KW-1185">Reference proteome</keyword>
<proteinExistence type="predicted"/>
<dbReference type="InterPro" id="IPR002477">
    <property type="entry name" value="Peptidoglycan-bd-like"/>
</dbReference>
<dbReference type="Proteomes" id="UP000076023">
    <property type="component" value="Unassembled WGS sequence"/>
</dbReference>
<protein>
    <submittedName>
        <fullName evidence="3">Putative peptidoglycan binding domain-containing protein</fullName>
    </submittedName>
</protein>
<gene>
    <name evidence="3" type="ORF">TSACC_21507</name>
</gene>
<evidence type="ECO:0000256" key="1">
    <source>
        <dbReference type="SAM" id="SignalP"/>
    </source>
</evidence>
<dbReference type="STRING" id="690879.TSACC_21507"/>
<dbReference type="EMBL" id="BDCO01000002">
    <property type="protein sequence ID" value="GAT33099.1"/>
    <property type="molecule type" value="Genomic_DNA"/>
</dbReference>
<accession>A0A146G5P8</accession>
<feature type="signal peptide" evidence="1">
    <location>
        <begin position="1"/>
        <end position="23"/>
    </location>
</feature>
<name>A0A146G5P8_TERSA</name>
<comment type="caution">
    <text evidence="3">The sequence shown here is derived from an EMBL/GenBank/DDBJ whole genome shotgun (WGS) entry which is preliminary data.</text>
</comment>
<dbReference type="Gene3D" id="1.10.101.10">
    <property type="entry name" value="PGBD-like superfamily/PGBD"/>
    <property type="match status" value="1"/>
</dbReference>
<dbReference type="InterPro" id="IPR036365">
    <property type="entry name" value="PGBD-like_sf"/>
</dbReference>
<feature type="chain" id="PRO_5007524690" evidence="1">
    <location>
        <begin position="24"/>
        <end position="151"/>
    </location>
</feature>
<dbReference type="OrthoDB" id="195078at2"/>
<evidence type="ECO:0000259" key="2">
    <source>
        <dbReference type="Pfam" id="PF01471"/>
    </source>
</evidence>
<evidence type="ECO:0000313" key="4">
    <source>
        <dbReference type="Proteomes" id="UP000076023"/>
    </source>
</evidence>
<organism evidence="3 4">
    <name type="scientific">Terrimicrobium sacchariphilum</name>
    <dbReference type="NCBI Taxonomy" id="690879"/>
    <lineage>
        <taxon>Bacteria</taxon>
        <taxon>Pseudomonadati</taxon>
        <taxon>Verrucomicrobiota</taxon>
        <taxon>Terrimicrobiia</taxon>
        <taxon>Terrimicrobiales</taxon>
        <taxon>Terrimicrobiaceae</taxon>
        <taxon>Terrimicrobium</taxon>
    </lineage>
</organism>
<dbReference type="Pfam" id="PF12778">
    <property type="entry name" value="PXPV"/>
    <property type="match status" value="1"/>
</dbReference>